<dbReference type="Gene3D" id="1.25.40.10">
    <property type="entry name" value="Tetratricopeptide repeat domain"/>
    <property type="match status" value="2"/>
</dbReference>
<comment type="caution">
    <text evidence="3">The sequence shown here is derived from an EMBL/GenBank/DDBJ whole genome shotgun (WGS) entry which is preliminary data.</text>
</comment>
<proteinExistence type="inferred from homology"/>
<evidence type="ECO:0000256" key="2">
    <source>
        <dbReference type="ARBA" id="ARBA00038251"/>
    </source>
</evidence>
<dbReference type="PANTHER" id="PTHR23083:SF464">
    <property type="entry name" value="TETRATRICOPEPTIDE REPEAT DOMAIN 7, ISOFORM A"/>
    <property type="match status" value="1"/>
</dbReference>
<dbReference type="AlphaFoldDB" id="A0AAV7JD83"/>
<keyword evidence="4" id="KW-1185">Reference proteome</keyword>
<dbReference type="SMART" id="SM00028">
    <property type="entry name" value="TPR"/>
    <property type="match status" value="4"/>
</dbReference>
<evidence type="ECO:0000313" key="3">
    <source>
        <dbReference type="EMBL" id="KAI6646769.1"/>
    </source>
</evidence>
<reference evidence="3 4" key="1">
    <citation type="journal article" date="2023" name="BMC Biol.">
        <title>The compact genome of the sponge Oopsacas minuta (Hexactinellida) is lacking key metazoan core genes.</title>
        <authorList>
            <person name="Santini S."/>
            <person name="Schenkelaars Q."/>
            <person name="Jourda C."/>
            <person name="Duchesne M."/>
            <person name="Belahbib H."/>
            <person name="Rocher C."/>
            <person name="Selva M."/>
            <person name="Riesgo A."/>
            <person name="Vervoort M."/>
            <person name="Leys S.P."/>
            <person name="Kodjabachian L."/>
            <person name="Le Bivic A."/>
            <person name="Borchiellini C."/>
            <person name="Claverie J.M."/>
            <person name="Renard E."/>
        </authorList>
    </citation>
    <scope>NUCLEOTIDE SEQUENCE [LARGE SCALE GENOMIC DNA]</scope>
    <source>
        <strain evidence="3">SPO-2</strain>
    </source>
</reference>
<protein>
    <submittedName>
        <fullName evidence="3">Uncharacterized protein</fullName>
    </submittedName>
</protein>
<evidence type="ECO:0000256" key="1">
    <source>
        <dbReference type="ARBA" id="ARBA00002550"/>
    </source>
</evidence>
<dbReference type="SUPFAM" id="SSF48452">
    <property type="entry name" value="TPR-like"/>
    <property type="match status" value="1"/>
</dbReference>
<dbReference type="PANTHER" id="PTHR23083">
    <property type="entry name" value="TETRATRICOPEPTIDE REPEAT PROTEIN, TPR"/>
    <property type="match status" value="1"/>
</dbReference>
<name>A0AAV7JD83_9METZ</name>
<comment type="function">
    <text evidence="1">Involved in endocytosis.</text>
</comment>
<dbReference type="InterPro" id="IPR051722">
    <property type="entry name" value="Endocytosis_PI4K-reg_protein"/>
</dbReference>
<sequence length="800" mass="89191">MALIGKARKLTIREERELLRFDFDPIMSRSLPRAMSKRPEESTDALFRAESALRSFCPCAAKKSGDEEGEISKLSENVSHYLEPLLESGTVDTSTQHQAKLIQSILLYRKHNTQECLQLLTEVLMELPPEISPGHHRLLAECYSLAGLSHPKHHRRVYYFTKCIQSVSQAIDGYQVLKDLRARSSSHGGKTVRSLDVMFIAEVRDVPELLTQLILSSQEDLYPTLSSLRQLMISSSRFPSRGVRLVSAVCLAKILILKFSHKTLQNWSDSFESQKTISCLREDLPLRLDPSTPQEEAVLVLKTALDGIELDTGYKLETEATNGSPCHNVSHKLRPEFIDTSMRDSCQEASEHNLALRVYNLLCLLLPNPAVGLVPPLQHSLRRQFFSPELVWFQYIQVLVTVGNTKLATRAIDTILTRKPDFLPIRMVACKLTEENRQYKKCIQHAEFLKSSEVTMVAAKGYGISGLATARMALRSTDTITLDNLLRESVQLFESAVVKDSGSYEYKYLLACVLAVQGDLSRATLEAQRATAMDPTDHRSPLLLVLILSAQRQNDKALSLCDRLATVFPWSLEVLQLDARLKLHQLGSEEALVSCKNCVAVWQSKFGSSLSTDLFASMNSGVSGSSDGSRNGTDSHIKEGRLDGEAVSSLVSIWKLTGEVFLSAGRYSDAKMSFKEANVLHSGRSPDILWCFGEVERTGEHKMKAKSFFESALSIEPQHLDSLESLGSILLDDGNMGQAEHYLQLSLRHGDRPLALRGLGLICQKRGEYDRSVELLGRSLVLQTARPIVPFSSLLDKSIT</sequence>
<comment type="similarity">
    <text evidence="2">Belongs to the YPP1 family.</text>
</comment>
<evidence type="ECO:0000313" key="4">
    <source>
        <dbReference type="Proteomes" id="UP001165289"/>
    </source>
</evidence>
<dbReference type="Proteomes" id="UP001165289">
    <property type="component" value="Unassembled WGS sequence"/>
</dbReference>
<organism evidence="3 4">
    <name type="scientific">Oopsacas minuta</name>
    <dbReference type="NCBI Taxonomy" id="111878"/>
    <lineage>
        <taxon>Eukaryota</taxon>
        <taxon>Metazoa</taxon>
        <taxon>Porifera</taxon>
        <taxon>Hexactinellida</taxon>
        <taxon>Hexasterophora</taxon>
        <taxon>Lyssacinosida</taxon>
        <taxon>Leucopsacidae</taxon>
        <taxon>Oopsacas</taxon>
    </lineage>
</organism>
<accession>A0AAV7JD83</accession>
<dbReference type="InterPro" id="IPR019734">
    <property type="entry name" value="TPR_rpt"/>
</dbReference>
<gene>
    <name evidence="3" type="ORF">LOD99_12889</name>
</gene>
<dbReference type="EMBL" id="JAKMXF010000354">
    <property type="protein sequence ID" value="KAI6646769.1"/>
    <property type="molecule type" value="Genomic_DNA"/>
</dbReference>
<dbReference type="InterPro" id="IPR011990">
    <property type="entry name" value="TPR-like_helical_dom_sf"/>
</dbReference>